<dbReference type="Gene3D" id="1.20.120.1630">
    <property type="match status" value="1"/>
</dbReference>
<comment type="caution">
    <text evidence="6">The sequence shown here is derived from an EMBL/GenBank/DDBJ whole genome shotgun (WGS) entry which is preliminary data.</text>
</comment>
<evidence type="ECO:0000256" key="1">
    <source>
        <dbReference type="ARBA" id="ARBA00004141"/>
    </source>
</evidence>
<feature type="transmembrane region" description="Helical" evidence="5">
    <location>
        <begin position="72"/>
        <end position="89"/>
    </location>
</feature>
<accession>A0A0W8E7E4</accession>
<sequence>MDPRQRRVLIRVFIFLLVFIYVGYFAYQMMPRFDFEVVMFFFAIFLAWTLLSETLAYQAPDVYVIDDDDRRTFLYLQLSFFIALLYSAIDFTGPHYTRMLGLEPWIIIVGFILFLMSCPIRWVAFKKIGKYFNHRVALYEGHLLVTTGIYTKIRHPIYLGNLLSFIAVPLIFSSWGGLLIILLTTLPALIYRIKVEEEFLLQHFGEEYKQYMERTGKFIPKMTN</sequence>
<organism evidence="6">
    <name type="scientific">hydrocarbon metagenome</name>
    <dbReference type="NCBI Taxonomy" id="938273"/>
    <lineage>
        <taxon>unclassified sequences</taxon>
        <taxon>metagenomes</taxon>
        <taxon>ecological metagenomes</taxon>
    </lineage>
</organism>
<dbReference type="AlphaFoldDB" id="A0A0W8E7E4"/>
<proteinExistence type="predicted"/>
<keyword evidence="4 5" id="KW-0472">Membrane</keyword>
<feature type="transmembrane region" description="Helical" evidence="5">
    <location>
        <begin position="104"/>
        <end position="124"/>
    </location>
</feature>
<protein>
    <recommendedName>
        <fullName evidence="7">Isoprenylcysteine carboxylmethyltransferase family protein</fullName>
    </recommendedName>
</protein>
<dbReference type="Pfam" id="PF04140">
    <property type="entry name" value="ICMT"/>
    <property type="match status" value="1"/>
</dbReference>
<reference evidence="6" key="1">
    <citation type="journal article" date="2015" name="Proc. Natl. Acad. Sci. U.S.A.">
        <title>Networks of energetic and metabolic interactions define dynamics in microbial communities.</title>
        <authorList>
            <person name="Embree M."/>
            <person name="Liu J.K."/>
            <person name="Al-Bassam M.M."/>
            <person name="Zengler K."/>
        </authorList>
    </citation>
    <scope>NUCLEOTIDE SEQUENCE</scope>
</reference>
<dbReference type="InterPro" id="IPR007269">
    <property type="entry name" value="ICMT_MeTrfase"/>
</dbReference>
<keyword evidence="2 5" id="KW-0812">Transmembrane</keyword>
<feature type="transmembrane region" description="Helical" evidence="5">
    <location>
        <begin position="165"/>
        <end position="191"/>
    </location>
</feature>
<evidence type="ECO:0000256" key="3">
    <source>
        <dbReference type="ARBA" id="ARBA00022989"/>
    </source>
</evidence>
<evidence type="ECO:0000256" key="2">
    <source>
        <dbReference type="ARBA" id="ARBA00022692"/>
    </source>
</evidence>
<dbReference type="GO" id="GO:0016020">
    <property type="term" value="C:membrane"/>
    <property type="evidence" value="ECO:0007669"/>
    <property type="project" value="UniProtKB-SubCell"/>
</dbReference>
<name>A0A0W8E7E4_9ZZZZ</name>
<keyword evidence="3 5" id="KW-1133">Transmembrane helix</keyword>
<evidence type="ECO:0000256" key="4">
    <source>
        <dbReference type="ARBA" id="ARBA00023136"/>
    </source>
</evidence>
<dbReference type="EMBL" id="LNQE01001845">
    <property type="protein sequence ID" value="KUG04558.1"/>
    <property type="molecule type" value="Genomic_DNA"/>
</dbReference>
<evidence type="ECO:0000313" key="6">
    <source>
        <dbReference type="EMBL" id="KUG04558.1"/>
    </source>
</evidence>
<feature type="transmembrane region" description="Helical" evidence="5">
    <location>
        <begin position="9"/>
        <end position="27"/>
    </location>
</feature>
<dbReference type="PANTHER" id="PTHR12714:SF9">
    <property type="entry name" value="PROTEIN-S-ISOPRENYLCYSTEINE O-METHYLTRANSFERASE"/>
    <property type="match status" value="1"/>
</dbReference>
<dbReference type="PANTHER" id="PTHR12714">
    <property type="entry name" value="PROTEIN-S ISOPRENYLCYSTEINE O-METHYLTRANSFERASE"/>
    <property type="match status" value="1"/>
</dbReference>
<feature type="transmembrane region" description="Helical" evidence="5">
    <location>
        <begin position="33"/>
        <end position="51"/>
    </location>
</feature>
<gene>
    <name evidence="6" type="ORF">ASZ90_018050</name>
</gene>
<dbReference type="GO" id="GO:0004671">
    <property type="term" value="F:protein C-terminal S-isoprenylcysteine carboxyl O-methyltransferase activity"/>
    <property type="evidence" value="ECO:0007669"/>
    <property type="project" value="InterPro"/>
</dbReference>
<evidence type="ECO:0000256" key="5">
    <source>
        <dbReference type="SAM" id="Phobius"/>
    </source>
</evidence>
<comment type="subcellular location">
    <subcellularLocation>
        <location evidence="1">Membrane</location>
        <topology evidence="1">Multi-pass membrane protein</topology>
    </subcellularLocation>
</comment>
<evidence type="ECO:0008006" key="7">
    <source>
        <dbReference type="Google" id="ProtNLM"/>
    </source>
</evidence>